<dbReference type="SUPFAM" id="SSF158472">
    <property type="entry name" value="HAMP domain-like"/>
    <property type="match status" value="1"/>
</dbReference>
<keyword evidence="5" id="KW-1133">Transmembrane helix</keyword>
<dbReference type="eggNOG" id="COG5000">
    <property type="taxonomic scope" value="Bacteria"/>
</dbReference>
<keyword evidence="5" id="KW-0812">Transmembrane</keyword>
<dbReference type="PROSITE" id="PS50885">
    <property type="entry name" value="HAMP"/>
    <property type="match status" value="1"/>
</dbReference>
<evidence type="ECO:0000256" key="5">
    <source>
        <dbReference type="SAM" id="Phobius"/>
    </source>
</evidence>
<feature type="transmembrane region" description="Helical" evidence="5">
    <location>
        <begin position="303"/>
        <end position="325"/>
    </location>
</feature>
<evidence type="ECO:0000256" key="1">
    <source>
        <dbReference type="ARBA" id="ARBA00004370"/>
    </source>
</evidence>
<dbReference type="GO" id="GO:0016020">
    <property type="term" value="C:membrane"/>
    <property type="evidence" value="ECO:0007669"/>
    <property type="project" value="UniProtKB-SubCell"/>
</dbReference>
<keyword evidence="5" id="KW-0472">Membrane</keyword>
<dbReference type="GO" id="GO:0007165">
    <property type="term" value="P:signal transduction"/>
    <property type="evidence" value="ECO:0007669"/>
    <property type="project" value="InterPro"/>
</dbReference>
<organism evidence="7 8">
    <name type="scientific">Candidatus Scalindua brodae</name>
    <dbReference type="NCBI Taxonomy" id="237368"/>
    <lineage>
        <taxon>Bacteria</taxon>
        <taxon>Pseudomonadati</taxon>
        <taxon>Planctomycetota</taxon>
        <taxon>Candidatus Brocadiia</taxon>
        <taxon>Candidatus Brocadiales</taxon>
        <taxon>Candidatus Scalinduaceae</taxon>
        <taxon>Candidatus Scalindua</taxon>
    </lineage>
</organism>
<sequence>MRYTKVGFKLFCLFLLMSLVPLGIAGTIVYKHVHDRTRDEVFGQLRSMSYSLNNQLGLLLSKRRCRVADFSSDGFIRDRVEQINQMPPESFQINEELNTHLIVNKKRLDPDILEIEILNQKGKVIASTSKEEIGADRSHEDYFRIPFVLLENKGPYFSDALQSSETRDAFHLVFSTLLTERILQRPLGVIVTKVKGDILQGVLNQYMHHPDKEGFGPFGEIYIVNRDKIKIADASNGVIFNQIVDTKEVQEVLVSKEELSDIYKNYKGVPVLGSALFVPEANWVIIAEKSVKEAFLPLTKIKYIFVFSGGGVFFLVLFLGFVISAKMNVIIKKMTEGIKRIANGNLEHPIAIGKRNDEIGEVVESFNSMTIKLKELLNEKELLMREIFHRVKNNMQVISSLLSLQCKYIKDEKYIEMVKESQDRIKAMALIHENLYRSKDLSNIDFNDYVKSLVNGLLLSYKMDTNKITLKINIKTFFFAIETAIPCGLIINELISNSLKYAFPEGRDGEINISLRSLDNDELEIIVSNDGVNFPNDLDFRDTESLGLRLVTNLAENQLHGKIELNRSKGTEFKIRFKEIKYKKKDVRR</sequence>
<dbReference type="CDD" id="cd06225">
    <property type="entry name" value="HAMP"/>
    <property type="match status" value="1"/>
</dbReference>
<evidence type="ECO:0000256" key="4">
    <source>
        <dbReference type="ARBA" id="ARBA00022777"/>
    </source>
</evidence>
<dbReference type="SMART" id="SM00387">
    <property type="entry name" value="HATPase_c"/>
    <property type="match status" value="1"/>
</dbReference>
<dbReference type="Pfam" id="PF02518">
    <property type="entry name" value="HATPase_c"/>
    <property type="match status" value="1"/>
</dbReference>
<dbReference type="InterPro" id="IPR036890">
    <property type="entry name" value="HATPase_C_sf"/>
</dbReference>
<dbReference type="InterPro" id="IPR003594">
    <property type="entry name" value="HATPase_dom"/>
</dbReference>
<evidence type="ECO:0000313" key="7">
    <source>
        <dbReference type="EMBL" id="KHE92020.1"/>
    </source>
</evidence>
<dbReference type="PANTHER" id="PTHR43065:SF23">
    <property type="entry name" value="SENSOR HISTIDINE KINASE PDTAS"/>
    <property type="match status" value="1"/>
</dbReference>
<evidence type="ECO:0000256" key="2">
    <source>
        <dbReference type="ARBA" id="ARBA00022553"/>
    </source>
</evidence>
<protein>
    <submittedName>
        <fullName evidence="7">Sensor histidine kinase/response regulator protein NtrY</fullName>
    </submittedName>
</protein>
<dbReference type="Proteomes" id="UP000030652">
    <property type="component" value="Unassembled WGS sequence"/>
</dbReference>
<reference evidence="7 8" key="1">
    <citation type="submission" date="2014-10" db="EMBL/GenBank/DDBJ databases">
        <title>Draft genome of anammox bacterium scalindua brodae, obtained using differential coverage binning of sequence data from two enrichment reactors.</title>
        <authorList>
            <person name="Speth D.R."/>
            <person name="Russ L."/>
            <person name="Kartal B."/>
            <person name="Op den Camp H.J."/>
            <person name="Dutilh B.E."/>
            <person name="Jetten M.S."/>
        </authorList>
    </citation>
    <scope>NUCLEOTIDE SEQUENCE [LARGE SCALE GENOMIC DNA]</scope>
    <source>
        <strain evidence="7">RU1</strain>
    </source>
</reference>
<feature type="domain" description="HAMP" evidence="6">
    <location>
        <begin position="331"/>
        <end position="378"/>
    </location>
</feature>
<dbReference type="EMBL" id="JRYO01000154">
    <property type="protein sequence ID" value="KHE92020.1"/>
    <property type="molecule type" value="Genomic_DNA"/>
</dbReference>
<dbReference type="Gene3D" id="6.10.340.10">
    <property type="match status" value="1"/>
</dbReference>
<dbReference type="InterPro" id="IPR011495">
    <property type="entry name" value="Sig_transdc_His_kin_sub2_dim/P"/>
</dbReference>
<dbReference type="SUPFAM" id="SSF55874">
    <property type="entry name" value="ATPase domain of HSP90 chaperone/DNA topoisomerase II/histidine kinase"/>
    <property type="match status" value="1"/>
</dbReference>
<comment type="subcellular location">
    <subcellularLocation>
        <location evidence="1">Membrane</location>
    </subcellularLocation>
</comment>
<keyword evidence="2" id="KW-0597">Phosphoprotein</keyword>
<dbReference type="GO" id="GO:0016301">
    <property type="term" value="F:kinase activity"/>
    <property type="evidence" value="ECO:0007669"/>
    <property type="project" value="UniProtKB-KW"/>
</dbReference>
<dbReference type="Gene3D" id="3.30.565.10">
    <property type="entry name" value="Histidine kinase-like ATPase, C-terminal domain"/>
    <property type="match status" value="1"/>
</dbReference>
<dbReference type="Gene3D" id="3.30.450.20">
    <property type="entry name" value="PAS domain"/>
    <property type="match status" value="1"/>
</dbReference>
<dbReference type="AlphaFoldDB" id="A0A0B0EMW4"/>
<dbReference type="Pfam" id="PF00672">
    <property type="entry name" value="HAMP"/>
    <property type="match status" value="1"/>
</dbReference>
<accession>A0A0B0EMW4</accession>
<keyword evidence="3" id="KW-0808">Transferase</keyword>
<proteinExistence type="predicted"/>
<comment type="caution">
    <text evidence="7">The sequence shown here is derived from an EMBL/GenBank/DDBJ whole genome shotgun (WGS) entry which is preliminary data.</text>
</comment>
<keyword evidence="4 7" id="KW-0418">Kinase</keyword>
<evidence type="ECO:0000313" key="8">
    <source>
        <dbReference type="Proteomes" id="UP000030652"/>
    </source>
</evidence>
<gene>
    <name evidence="7" type="primary">ntrY_2</name>
    <name evidence="7" type="ORF">SCABRO_02191</name>
</gene>
<evidence type="ECO:0000256" key="3">
    <source>
        <dbReference type="ARBA" id="ARBA00022679"/>
    </source>
</evidence>
<dbReference type="eggNOG" id="COG3920">
    <property type="taxonomic scope" value="Bacteria"/>
</dbReference>
<dbReference type="InterPro" id="IPR003660">
    <property type="entry name" value="HAMP_dom"/>
</dbReference>
<dbReference type="Pfam" id="PF07568">
    <property type="entry name" value="HisKA_2"/>
    <property type="match status" value="1"/>
</dbReference>
<evidence type="ECO:0000259" key="6">
    <source>
        <dbReference type="PROSITE" id="PS50885"/>
    </source>
</evidence>
<name>A0A0B0EMW4_9BACT</name>
<dbReference type="PANTHER" id="PTHR43065">
    <property type="entry name" value="SENSOR HISTIDINE KINASE"/>
    <property type="match status" value="1"/>
</dbReference>
<dbReference type="SMART" id="SM00304">
    <property type="entry name" value="HAMP"/>
    <property type="match status" value="1"/>
</dbReference>